<organism evidence="1 2">
    <name type="scientific">Mya arenaria</name>
    <name type="common">Soft-shell clam</name>
    <dbReference type="NCBI Taxonomy" id="6604"/>
    <lineage>
        <taxon>Eukaryota</taxon>
        <taxon>Metazoa</taxon>
        <taxon>Spiralia</taxon>
        <taxon>Lophotrochozoa</taxon>
        <taxon>Mollusca</taxon>
        <taxon>Bivalvia</taxon>
        <taxon>Autobranchia</taxon>
        <taxon>Heteroconchia</taxon>
        <taxon>Euheterodonta</taxon>
        <taxon>Imparidentia</taxon>
        <taxon>Neoheterodontei</taxon>
        <taxon>Myida</taxon>
        <taxon>Myoidea</taxon>
        <taxon>Myidae</taxon>
        <taxon>Mya</taxon>
    </lineage>
</organism>
<name>A0ABY7E1J7_MYAAR</name>
<accession>A0ABY7E1J7</accession>
<evidence type="ECO:0000313" key="1">
    <source>
        <dbReference type="EMBL" id="WAR02386.1"/>
    </source>
</evidence>
<gene>
    <name evidence="1" type="ORF">MAR_008944</name>
</gene>
<evidence type="ECO:0000313" key="2">
    <source>
        <dbReference type="Proteomes" id="UP001164746"/>
    </source>
</evidence>
<sequence length="118" mass="13748">MSGFVRRKAKEMCRFVRHVAKEMSGFVRRVDKEMSRFVRRVAKEMCGFVRLHTVPGQFTDRLPDIGAVFGACLDKQGTVFLEINGENMSRRRRLHGVDNFLTYFYEKPQHQTTEQSTG</sequence>
<proteinExistence type="predicted"/>
<keyword evidence="2" id="KW-1185">Reference proteome</keyword>
<dbReference type="EMBL" id="CP111015">
    <property type="protein sequence ID" value="WAR02386.1"/>
    <property type="molecule type" value="Genomic_DNA"/>
</dbReference>
<reference evidence="1" key="1">
    <citation type="submission" date="2022-11" db="EMBL/GenBank/DDBJ databases">
        <title>Centuries of genome instability and evolution in soft-shell clam transmissible cancer (bioRxiv).</title>
        <authorList>
            <person name="Hart S.F.M."/>
            <person name="Yonemitsu M.A."/>
            <person name="Giersch R.M."/>
            <person name="Beal B.F."/>
            <person name="Arriagada G."/>
            <person name="Davis B.W."/>
            <person name="Ostrander E.A."/>
            <person name="Goff S.P."/>
            <person name="Metzger M.J."/>
        </authorList>
    </citation>
    <scope>NUCLEOTIDE SEQUENCE</scope>
    <source>
        <strain evidence="1">MELC-2E11</strain>
        <tissue evidence="1">Siphon/mantle</tissue>
    </source>
</reference>
<dbReference type="Proteomes" id="UP001164746">
    <property type="component" value="Chromosome 4"/>
</dbReference>
<protein>
    <submittedName>
        <fullName evidence="1">Uncharacterized protein</fullName>
    </submittedName>
</protein>